<evidence type="ECO:0008006" key="3">
    <source>
        <dbReference type="Google" id="ProtNLM"/>
    </source>
</evidence>
<organism evidence="1 2">
    <name type="scientific">Glutinoglossum americanum</name>
    <dbReference type="NCBI Taxonomy" id="1670608"/>
    <lineage>
        <taxon>Eukaryota</taxon>
        <taxon>Fungi</taxon>
        <taxon>Dikarya</taxon>
        <taxon>Ascomycota</taxon>
        <taxon>Pezizomycotina</taxon>
        <taxon>Geoglossomycetes</taxon>
        <taxon>Geoglossales</taxon>
        <taxon>Geoglossaceae</taxon>
        <taxon>Glutinoglossum</taxon>
    </lineage>
</organism>
<keyword evidence="2" id="KW-1185">Reference proteome</keyword>
<evidence type="ECO:0000313" key="2">
    <source>
        <dbReference type="Proteomes" id="UP000698800"/>
    </source>
</evidence>
<comment type="caution">
    <text evidence="1">The sequence shown here is derived from an EMBL/GenBank/DDBJ whole genome shotgun (WGS) entry which is preliminary data.</text>
</comment>
<dbReference type="InterPro" id="IPR036770">
    <property type="entry name" value="Ankyrin_rpt-contain_sf"/>
</dbReference>
<reference evidence="1" key="1">
    <citation type="submission" date="2021-03" db="EMBL/GenBank/DDBJ databases">
        <title>Comparative genomics and phylogenomic investigation of the class Geoglossomycetes provide insights into ecological specialization and systematics.</title>
        <authorList>
            <person name="Melie T."/>
            <person name="Pirro S."/>
            <person name="Miller A.N."/>
            <person name="Quandt A."/>
        </authorList>
    </citation>
    <scope>NUCLEOTIDE SEQUENCE</scope>
    <source>
        <strain evidence="1">GBOQ0MN5Z8</strain>
    </source>
</reference>
<dbReference type="AlphaFoldDB" id="A0A9P8I7H4"/>
<dbReference type="Proteomes" id="UP000698800">
    <property type="component" value="Unassembled WGS sequence"/>
</dbReference>
<sequence>MGHIGPVQALPTKGAELDVKNKLGRTPQFQTLGEGDARVAQRLMGQGAELDTKGDSAGTLLSWAARNGTPAVVRPLNSAR</sequence>
<proteinExistence type="predicted"/>
<dbReference type="SUPFAM" id="SSF48403">
    <property type="entry name" value="Ankyrin repeat"/>
    <property type="match status" value="1"/>
</dbReference>
<name>A0A9P8I7H4_9PEZI</name>
<dbReference type="OrthoDB" id="341259at2759"/>
<accession>A0A9P8I7H4</accession>
<evidence type="ECO:0000313" key="1">
    <source>
        <dbReference type="EMBL" id="KAH0544744.1"/>
    </source>
</evidence>
<dbReference type="EMBL" id="JAGHQL010000014">
    <property type="protein sequence ID" value="KAH0544744.1"/>
    <property type="molecule type" value="Genomic_DNA"/>
</dbReference>
<dbReference type="Gene3D" id="1.25.40.20">
    <property type="entry name" value="Ankyrin repeat-containing domain"/>
    <property type="match status" value="1"/>
</dbReference>
<gene>
    <name evidence="1" type="ORF">FGG08_001111</name>
</gene>
<protein>
    <recommendedName>
        <fullName evidence="3">Ankyrin repeat domain-containing protein</fullName>
    </recommendedName>
</protein>